<reference evidence="1" key="1">
    <citation type="journal article" date="2014" name="Front. Microbiol.">
        <title>High frequency of phylogenetically diverse reductive dehalogenase-homologous genes in deep subseafloor sedimentary metagenomes.</title>
        <authorList>
            <person name="Kawai M."/>
            <person name="Futagami T."/>
            <person name="Toyoda A."/>
            <person name="Takaki Y."/>
            <person name="Nishi S."/>
            <person name="Hori S."/>
            <person name="Arai W."/>
            <person name="Tsubouchi T."/>
            <person name="Morono Y."/>
            <person name="Uchiyama I."/>
            <person name="Ito T."/>
            <person name="Fujiyama A."/>
            <person name="Inagaki F."/>
            <person name="Takami H."/>
        </authorList>
    </citation>
    <scope>NUCLEOTIDE SEQUENCE</scope>
    <source>
        <strain evidence="1">Expedition CK06-06</strain>
    </source>
</reference>
<organism evidence="1">
    <name type="scientific">marine sediment metagenome</name>
    <dbReference type="NCBI Taxonomy" id="412755"/>
    <lineage>
        <taxon>unclassified sequences</taxon>
        <taxon>metagenomes</taxon>
        <taxon>ecological metagenomes</taxon>
    </lineage>
</organism>
<proteinExistence type="predicted"/>
<evidence type="ECO:0000313" key="1">
    <source>
        <dbReference type="EMBL" id="GAG11462.1"/>
    </source>
</evidence>
<dbReference type="AlphaFoldDB" id="X0VJV5"/>
<feature type="non-terminal residue" evidence="1">
    <location>
        <position position="1"/>
    </location>
</feature>
<comment type="caution">
    <text evidence="1">The sequence shown here is derived from an EMBL/GenBank/DDBJ whole genome shotgun (WGS) entry which is preliminary data.</text>
</comment>
<sequence length="30" mass="3518">KIILQNIIDISKSGWLKKFKTPENKFGEQN</sequence>
<dbReference type="EMBL" id="BARS01028697">
    <property type="protein sequence ID" value="GAG11462.1"/>
    <property type="molecule type" value="Genomic_DNA"/>
</dbReference>
<name>X0VJV5_9ZZZZ</name>
<gene>
    <name evidence="1" type="ORF">S01H1_44953</name>
</gene>
<protein>
    <submittedName>
        <fullName evidence="1">Uncharacterized protein</fullName>
    </submittedName>
</protein>
<accession>X0VJV5</accession>